<dbReference type="EMBL" id="LJDB01000045">
    <property type="protein sequence ID" value="ONI40774.1"/>
    <property type="molecule type" value="Genomic_DNA"/>
</dbReference>
<comment type="caution">
    <text evidence="1">The sequence shown here is derived from an EMBL/GenBank/DDBJ whole genome shotgun (WGS) entry which is preliminary data.</text>
</comment>
<accession>A0ACC8XDA0</accession>
<evidence type="ECO:0000313" key="1">
    <source>
        <dbReference type="EMBL" id="ONI40774.1"/>
    </source>
</evidence>
<keyword evidence="2" id="KW-1185">Reference proteome</keyword>
<protein>
    <submittedName>
        <fullName evidence="1">Uncharacterized protein</fullName>
    </submittedName>
</protein>
<organism evidence="1 2">
    <name type="scientific">Candidatus Epulonipiscium fishelsonii</name>
    <dbReference type="NCBI Taxonomy" id="77094"/>
    <lineage>
        <taxon>Bacteria</taxon>
        <taxon>Bacillati</taxon>
        <taxon>Bacillota</taxon>
        <taxon>Clostridia</taxon>
        <taxon>Lachnospirales</taxon>
        <taxon>Lachnospiraceae</taxon>
        <taxon>Candidatus Epulonipiscium</taxon>
    </lineage>
</organism>
<name>A0ACC8XDA0_9FIRM</name>
<reference evidence="1" key="1">
    <citation type="submission" date="2016-08" db="EMBL/GenBank/DDBJ databases">
        <authorList>
            <person name="Ngugi D.K."/>
            <person name="Miyake S."/>
            <person name="Stingl U."/>
        </authorList>
    </citation>
    <scope>NUCLEOTIDE SEQUENCE</scope>
    <source>
        <strain evidence="1">SCG-B11WGA-EpuloA1</strain>
    </source>
</reference>
<dbReference type="Proteomes" id="UP000188605">
    <property type="component" value="Unassembled WGS sequence"/>
</dbReference>
<gene>
    <name evidence="1" type="ORF">AN396_04980</name>
</gene>
<proteinExistence type="predicted"/>
<evidence type="ECO:0000313" key="2">
    <source>
        <dbReference type="Proteomes" id="UP000188605"/>
    </source>
</evidence>
<sequence length="274" mass="29390">MMRALWTAAAGMTAQQFQVDTISNNMANVDTLGFKQENVSFKSLLYQTIEQPVNANPISPMQVGHGVRVGSVTRAFDQGILTTTGDVLDLAIEGEGFFALSDPSYSTEDQEGIIYTRDGSFKLANTQGAGYALVSSNAKPVLSIGGEPIVFDPDINTTTLSISRDGIISWTNEAGVIEELDQLMVVQFPNTPGLEAVGENAYIPTGASGEPLLESEDESLIQSKIQSGVLEESNVNIATAMVDLIVAQRAYEMNSTAIKTADTMLQQANELKRV</sequence>